<sequence length="104" mass="12066">MSKQENEDERIRRVLMESDSEEVRDPTMYSKSQGTLKLICAFDQWYAPHKCHHRTHLFPLPVLFLFILLPYFHDVLVEVSLSVAHLFDALETLVPPELAGEIGE</sequence>
<protein>
    <submittedName>
        <fullName evidence="3">Jg13753 protein</fullName>
    </submittedName>
</protein>
<evidence type="ECO:0000256" key="2">
    <source>
        <dbReference type="SAM" id="Phobius"/>
    </source>
</evidence>
<keyword evidence="2" id="KW-0472">Membrane</keyword>
<comment type="caution">
    <text evidence="3">The sequence shown here is derived from an EMBL/GenBank/DDBJ whole genome shotgun (WGS) entry which is preliminary data.</text>
</comment>
<dbReference type="Proteomes" id="UP000838756">
    <property type="component" value="Unassembled WGS sequence"/>
</dbReference>
<reference evidence="3" key="1">
    <citation type="submission" date="2022-03" db="EMBL/GenBank/DDBJ databases">
        <authorList>
            <person name="Lindestad O."/>
        </authorList>
    </citation>
    <scope>NUCLEOTIDE SEQUENCE</scope>
</reference>
<keyword evidence="4" id="KW-1185">Reference proteome</keyword>
<feature type="compositionally biased region" description="Basic and acidic residues" evidence="1">
    <location>
        <begin position="9"/>
        <end position="25"/>
    </location>
</feature>
<accession>A0A8S4QQ58</accession>
<feature type="transmembrane region" description="Helical" evidence="2">
    <location>
        <begin position="57"/>
        <end position="73"/>
    </location>
</feature>
<keyword evidence="2" id="KW-0812">Transmembrane</keyword>
<evidence type="ECO:0000256" key="1">
    <source>
        <dbReference type="SAM" id="MobiDB-lite"/>
    </source>
</evidence>
<proteinExistence type="predicted"/>
<name>A0A8S4QQ58_9NEOP</name>
<dbReference type="AlphaFoldDB" id="A0A8S4QQ58"/>
<evidence type="ECO:0000313" key="4">
    <source>
        <dbReference type="Proteomes" id="UP000838756"/>
    </source>
</evidence>
<organism evidence="3 4">
    <name type="scientific">Pararge aegeria aegeria</name>
    <dbReference type="NCBI Taxonomy" id="348720"/>
    <lineage>
        <taxon>Eukaryota</taxon>
        <taxon>Metazoa</taxon>
        <taxon>Ecdysozoa</taxon>
        <taxon>Arthropoda</taxon>
        <taxon>Hexapoda</taxon>
        <taxon>Insecta</taxon>
        <taxon>Pterygota</taxon>
        <taxon>Neoptera</taxon>
        <taxon>Endopterygota</taxon>
        <taxon>Lepidoptera</taxon>
        <taxon>Glossata</taxon>
        <taxon>Ditrysia</taxon>
        <taxon>Papilionoidea</taxon>
        <taxon>Nymphalidae</taxon>
        <taxon>Satyrinae</taxon>
        <taxon>Satyrini</taxon>
        <taxon>Parargina</taxon>
        <taxon>Pararge</taxon>
    </lineage>
</organism>
<dbReference type="EMBL" id="CAKXAJ010017181">
    <property type="protein sequence ID" value="CAH2216855.1"/>
    <property type="molecule type" value="Genomic_DNA"/>
</dbReference>
<keyword evidence="2" id="KW-1133">Transmembrane helix</keyword>
<feature type="region of interest" description="Disordered" evidence="1">
    <location>
        <begin position="1"/>
        <end position="28"/>
    </location>
</feature>
<evidence type="ECO:0000313" key="3">
    <source>
        <dbReference type="EMBL" id="CAH2216855.1"/>
    </source>
</evidence>
<gene>
    <name evidence="3" type="primary">jg13753</name>
    <name evidence="3" type="ORF">PAEG_LOCUS4811</name>
</gene>